<feature type="region of interest" description="Disordered" evidence="1">
    <location>
        <begin position="1"/>
        <end position="21"/>
    </location>
</feature>
<reference evidence="2" key="2">
    <citation type="journal article" date="2015" name="Gigascience">
        <title>Reconstructing a comprehensive transcriptome assembly of a white-pupal translocated strain of the pest fruit fly Bactrocera cucurbitae.</title>
        <authorList>
            <person name="Sim S.B."/>
            <person name="Calla B."/>
            <person name="Hall B."/>
            <person name="DeRego T."/>
            <person name="Geib S.M."/>
        </authorList>
    </citation>
    <scope>NUCLEOTIDE SEQUENCE</scope>
</reference>
<sequence>QAAGNRRGKAATFSAVNKNKADKLTTESEIEMEKNKKRKGKQNKIKLNKIKIKSGKNMRFPVLERAHLPSLSQPVSVPASQTDRAAPALGTRQRESPFPAGWRYGLGKQLWHRCTVATQ</sequence>
<feature type="non-terminal residue" evidence="2">
    <location>
        <position position="1"/>
    </location>
</feature>
<accession>A0A0A1XM88</accession>
<name>A0A0A1XM88_ZEUCU</name>
<gene>
    <name evidence="2" type="primary">ECR1</name>
    <name evidence="2" type="ORF">g.7008</name>
</gene>
<evidence type="ECO:0000313" key="2">
    <source>
        <dbReference type="EMBL" id="JAD11980.1"/>
    </source>
</evidence>
<feature type="compositionally biased region" description="Polar residues" evidence="1">
    <location>
        <begin position="71"/>
        <end position="83"/>
    </location>
</feature>
<evidence type="ECO:0000256" key="1">
    <source>
        <dbReference type="SAM" id="MobiDB-lite"/>
    </source>
</evidence>
<protein>
    <submittedName>
        <fullName evidence="2">NEDD8-activating enzyme E1 catalytic subunit</fullName>
    </submittedName>
</protein>
<dbReference type="AlphaFoldDB" id="A0A0A1XM88"/>
<feature type="region of interest" description="Disordered" evidence="1">
    <location>
        <begin position="71"/>
        <end position="100"/>
    </location>
</feature>
<organism evidence="2">
    <name type="scientific">Zeugodacus cucurbitae</name>
    <name type="common">Melon fruit fly</name>
    <name type="synonym">Bactrocera cucurbitae</name>
    <dbReference type="NCBI Taxonomy" id="28588"/>
    <lineage>
        <taxon>Eukaryota</taxon>
        <taxon>Metazoa</taxon>
        <taxon>Ecdysozoa</taxon>
        <taxon>Arthropoda</taxon>
        <taxon>Hexapoda</taxon>
        <taxon>Insecta</taxon>
        <taxon>Pterygota</taxon>
        <taxon>Neoptera</taxon>
        <taxon>Endopterygota</taxon>
        <taxon>Diptera</taxon>
        <taxon>Brachycera</taxon>
        <taxon>Muscomorpha</taxon>
        <taxon>Tephritoidea</taxon>
        <taxon>Tephritidae</taxon>
        <taxon>Zeugodacus</taxon>
        <taxon>Zeugodacus</taxon>
    </lineage>
</organism>
<proteinExistence type="predicted"/>
<dbReference type="EMBL" id="GBXI01002312">
    <property type="protein sequence ID" value="JAD11980.1"/>
    <property type="molecule type" value="Transcribed_RNA"/>
</dbReference>
<reference evidence="2" key="1">
    <citation type="submission" date="2014-11" db="EMBL/GenBank/DDBJ databases">
        <authorList>
            <person name="Geib S."/>
        </authorList>
    </citation>
    <scope>NUCLEOTIDE SEQUENCE</scope>
</reference>